<dbReference type="PANTHER" id="PTHR48258:SF15">
    <property type="entry name" value="OS02G0543900 PROTEIN"/>
    <property type="match status" value="1"/>
</dbReference>
<dbReference type="AlphaFoldDB" id="A0ABD3HQ68"/>
<dbReference type="Pfam" id="PF13960">
    <property type="entry name" value="DUF4218"/>
    <property type="match status" value="1"/>
</dbReference>
<organism evidence="2 3">
    <name type="scientific">Riccia sorocarpa</name>
    <dbReference type="NCBI Taxonomy" id="122646"/>
    <lineage>
        <taxon>Eukaryota</taxon>
        <taxon>Viridiplantae</taxon>
        <taxon>Streptophyta</taxon>
        <taxon>Embryophyta</taxon>
        <taxon>Marchantiophyta</taxon>
        <taxon>Marchantiopsida</taxon>
        <taxon>Marchantiidae</taxon>
        <taxon>Marchantiales</taxon>
        <taxon>Ricciaceae</taxon>
        <taxon>Riccia</taxon>
    </lineage>
</organism>
<gene>
    <name evidence="2" type="ORF">R1sor_007344</name>
</gene>
<accession>A0ABD3HQ68</accession>
<evidence type="ECO:0000259" key="1">
    <source>
        <dbReference type="Pfam" id="PF13960"/>
    </source>
</evidence>
<dbReference type="EMBL" id="JBJQOH010000003">
    <property type="protein sequence ID" value="KAL3693693.1"/>
    <property type="molecule type" value="Genomic_DNA"/>
</dbReference>
<protein>
    <recommendedName>
        <fullName evidence="1">DUF4218 domain-containing protein</fullName>
    </recommendedName>
</protein>
<keyword evidence="3" id="KW-1185">Reference proteome</keyword>
<dbReference type="InterPro" id="IPR025452">
    <property type="entry name" value="DUF4218"/>
</dbReference>
<comment type="caution">
    <text evidence="2">The sequence shown here is derived from an EMBL/GenBank/DDBJ whole genome shotgun (WGS) entry which is preliminary data.</text>
</comment>
<feature type="domain" description="DUF4218" evidence="1">
    <location>
        <begin position="1"/>
        <end position="46"/>
    </location>
</feature>
<dbReference type="PANTHER" id="PTHR48258">
    <property type="entry name" value="DUF4218 DOMAIN-CONTAINING PROTEIN-RELATED"/>
    <property type="match status" value="1"/>
</dbReference>
<reference evidence="2 3" key="1">
    <citation type="submission" date="2024-09" db="EMBL/GenBank/DDBJ databases">
        <title>Chromosome-scale assembly of Riccia sorocarpa.</title>
        <authorList>
            <person name="Paukszto L."/>
        </authorList>
    </citation>
    <scope>NUCLEOTIDE SEQUENCE [LARGE SCALE GENOMIC DNA]</scope>
    <source>
        <strain evidence="2">LP-2024</strain>
        <tissue evidence="2">Aerial parts of the thallus</tissue>
    </source>
</reference>
<name>A0ABD3HQ68_9MARC</name>
<sequence length="258" mass="30597">MYFVERYLRSLKDYVKQHAKMEGSIAERYLLAEAMFFGSETLARLDPSAPLNSLANKEDEREVGEVTFGKKTKRKLDSVLLTQAHTFILHNAECMQTWLEEYEREKMSARDRRERYTRTFLDYMRDIISQECRASTHDVAVVQGDLPYFGRVEQILKIYFGSTKFRLLYCSWYKIQLAGRSRTVERDETGFTRVKITSTISRSRGRDEPFVFPTQVEQCFFIHAPHMPEWAYVISYVPRCRQIVQERHDIHRSSQEEE</sequence>
<evidence type="ECO:0000313" key="2">
    <source>
        <dbReference type="EMBL" id="KAL3693693.1"/>
    </source>
</evidence>
<proteinExistence type="predicted"/>
<evidence type="ECO:0000313" key="3">
    <source>
        <dbReference type="Proteomes" id="UP001633002"/>
    </source>
</evidence>
<dbReference type="Proteomes" id="UP001633002">
    <property type="component" value="Unassembled WGS sequence"/>
</dbReference>